<evidence type="ECO:0000313" key="3">
    <source>
        <dbReference type="EMBL" id="ROU01288.1"/>
    </source>
</evidence>
<reference evidence="3 4" key="1">
    <citation type="submission" date="2018-10" db="EMBL/GenBank/DDBJ databases">
        <title>Histidinibacterium lentulum gen. nov., sp. nov., a marine bacterium from the culture broth of Picochlorum sp. 122.</title>
        <authorList>
            <person name="Wang G."/>
        </authorList>
    </citation>
    <scope>NUCLEOTIDE SEQUENCE [LARGE SCALE GENOMIC DNA]</scope>
    <source>
        <strain evidence="3 4">B17</strain>
    </source>
</reference>
<dbReference type="InterPro" id="IPR036188">
    <property type="entry name" value="FAD/NAD-bd_sf"/>
</dbReference>
<dbReference type="OrthoDB" id="9806452at2"/>
<name>A0A3N2R1R6_9RHOB</name>
<dbReference type="GO" id="GO:0016491">
    <property type="term" value="F:oxidoreductase activity"/>
    <property type="evidence" value="ECO:0007669"/>
    <property type="project" value="UniProtKB-KW"/>
</dbReference>
<evidence type="ECO:0000313" key="4">
    <source>
        <dbReference type="Proteomes" id="UP000268016"/>
    </source>
</evidence>
<dbReference type="InterPro" id="IPR006076">
    <property type="entry name" value="FAD-dep_OxRdtase"/>
</dbReference>
<dbReference type="SUPFAM" id="SSF51905">
    <property type="entry name" value="FAD/NAD(P)-binding domain"/>
    <property type="match status" value="1"/>
</dbReference>
<dbReference type="Proteomes" id="UP000268016">
    <property type="component" value="Unassembled WGS sequence"/>
</dbReference>
<dbReference type="GO" id="GO:0005737">
    <property type="term" value="C:cytoplasm"/>
    <property type="evidence" value="ECO:0007669"/>
    <property type="project" value="TreeGrafter"/>
</dbReference>
<keyword evidence="4" id="KW-1185">Reference proteome</keyword>
<accession>A0A3N2R1R6</accession>
<dbReference type="EMBL" id="RDRB01000005">
    <property type="protein sequence ID" value="ROU01288.1"/>
    <property type="molecule type" value="Genomic_DNA"/>
</dbReference>
<dbReference type="Pfam" id="PF01266">
    <property type="entry name" value="DAO"/>
    <property type="match status" value="1"/>
</dbReference>
<dbReference type="GO" id="GO:0032981">
    <property type="term" value="P:mitochondrial respiratory chain complex I assembly"/>
    <property type="evidence" value="ECO:0007669"/>
    <property type="project" value="TreeGrafter"/>
</dbReference>
<evidence type="ECO:0000256" key="1">
    <source>
        <dbReference type="ARBA" id="ARBA00023002"/>
    </source>
</evidence>
<sequence length="386" mass="41743">MAIIGGGIIGASVAWWLARDPAFTGTVTVIERDPSYEFASTTHTNSCLRQQFGTEINVLISRFAAAFIRGFREWMEDDEAPDIPFHTFGYLYLAATAPAAEALRAAHALQTRLGAGTRLLSSAEIAAEYPFYATDDLLLGSHGTRDEGYFDGATVFDWFRRKSKNLGVRWLSDEVTAIETAAGRVTALTLASGARLSPGWIVNASGPRAARTAAMAGLALPVEPRKRYTYCFDAADLGQPLPLTIDPSGIHVRQDGAGYMAGCAPWTDGPVDPGDFAEDPSLWEDKVWPALAARVPAFERLRLRRSWVGHYAWNTLDQNALLGPHPECPNLLAANGFSGHGLQQAPAVGRGIAELIVHGGYRSLDLSPLSIDRVAANRPLLERAVI</sequence>
<protein>
    <submittedName>
        <fullName evidence="3">FAD-binding oxidoreductase</fullName>
    </submittedName>
</protein>
<dbReference type="Gene3D" id="3.30.9.10">
    <property type="entry name" value="D-Amino Acid Oxidase, subunit A, domain 2"/>
    <property type="match status" value="1"/>
</dbReference>
<evidence type="ECO:0000259" key="2">
    <source>
        <dbReference type="Pfam" id="PF01266"/>
    </source>
</evidence>
<dbReference type="PANTHER" id="PTHR13847:SF287">
    <property type="entry name" value="FAD-DEPENDENT OXIDOREDUCTASE DOMAIN-CONTAINING PROTEIN 1"/>
    <property type="match status" value="1"/>
</dbReference>
<proteinExistence type="predicted"/>
<comment type="caution">
    <text evidence="3">The sequence shown here is derived from an EMBL/GenBank/DDBJ whole genome shotgun (WGS) entry which is preliminary data.</text>
</comment>
<organism evidence="3 4">
    <name type="scientific">Histidinibacterium lentulum</name>
    <dbReference type="NCBI Taxonomy" id="2480588"/>
    <lineage>
        <taxon>Bacteria</taxon>
        <taxon>Pseudomonadati</taxon>
        <taxon>Pseudomonadota</taxon>
        <taxon>Alphaproteobacteria</taxon>
        <taxon>Rhodobacterales</taxon>
        <taxon>Paracoccaceae</taxon>
        <taxon>Histidinibacterium</taxon>
    </lineage>
</organism>
<keyword evidence="1" id="KW-0560">Oxidoreductase</keyword>
<feature type="domain" description="FAD dependent oxidoreductase" evidence="2">
    <location>
        <begin position="2"/>
        <end position="355"/>
    </location>
</feature>
<dbReference type="PANTHER" id="PTHR13847">
    <property type="entry name" value="SARCOSINE DEHYDROGENASE-RELATED"/>
    <property type="match status" value="1"/>
</dbReference>
<dbReference type="AlphaFoldDB" id="A0A3N2R1R6"/>
<dbReference type="Gene3D" id="3.50.50.60">
    <property type="entry name" value="FAD/NAD(P)-binding domain"/>
    <property type="match status" value="1"/>
</dbReference>
<gene>
    <name evidence="3" type="ORF">EAT49_10905</name>
</gene>